<evidence type="ECO:0000313" key="1">
    <source>
        <dbReference type="EMBL" id="CAD8516002.1"/>
    </source>
</evidence>
<gene>
    <name evidence="1" type="ORF">MCOM1403_LOCUS3427</name>
</gene>
<reference evidence="1" key="1">
    <citation type="submission" date="2021-01" db="EMBL/GenBank/DDBJ databases">
        <authorList>
            <person name="Corre E."/>
            <person name="Pelletier E."/>
            <person name="Niang G."/>
            <person name="Scheremetjew M."/>
            <person name="Finn R."/>
            <person name="Kale V."/>
            <person name="Holt S."/>
            <person name="Cochrane G."/>
            <person name="Meng A."/>
            <person name="Brown T."/>
            <person name="Cohen L."/>
        </authorList>
    </citation>
    <scope>NUCLEOTIDE SEQUENCE</scope>
    <source>
        <strain evidence="1">CCMP1723</strain>
    </source>
</reference>
<sequence>MPGKTTVLDVAITEYTDLTGVPRSDENAICVQLSTSVGIDENRSGAEAATSLPAPDFRHVCIFISIHHQIAFFSPEVRVWEAISLLSQQNEFTICVTDEYLRRPK</sequence>
<accession>A0A7S0NJA8</accession>
<organism evidence="1">
    <name type="scientific">Micromonas pusilla</name>
    <name type="common">Picoplanktonic green alga</name>
    <name type="synonym">Chromulina pusilla</name>
    <dbReference type="NCBI Taxonomy" id="38833"/>
    <lineage>
        <taxon>Eukaryota</taxon>
        <taxon>Viridiplantae</taxon>
        <taxon>Chlorophyta</taxon>
        <taxon>Mamiellophyceae</taxon>
        <taxon>Mamiellales</taxon>
        <taxon>Mamiellaceae</taxon>
        <taxon>Micromonas</taxon>
    </lineage>
</organism>
<dbReference type="EMBL" id="HBEQ01004363">
    <property type="protein sequence ID" value="CAD8516002.1"/>
    <property type="molecule type" value="Transcribed_RNA"/>
</dbReference>
<dbReference type="AlphaFoldDB" id="A0A7S0NJA8"/>
<name>A0A7S0NJA8_MICPS</name>
<proteinExistence type="predicted"/>
<protein>
    <submittedName>
        <fullName evidence="1">Uncharacterized protein</fullName>
    </submittedName>
</protein>